<dbReference type="Gene3D" id="2.60.40.1890">
    <property type="entry name" value="PCu(A)C copper chaperone"/>
    <property type="match status" value="1"/>
</dbReference>
<keyword evidence="3" id="KW-1185">Reference proteome</keyword>
<dbReference type="Pfam" id="PF04314">
    <property type="entry name" value="PCuAC"/>
    <property type="match status" value="1"/>
</dbReference>
<gene>
    <name evidence="2" type="ORF">DSW25_13835</name>
</gene>
<dbReference type="Proteomes" id="UP000027734">
    <property type="component" value="Unassembled WGS sequence"/>
</dbReference>
<feature type="chain" id="PRO_5001689682" description="Copper chaperone PCu(A)C" evidence="1">
    <location>
        <begin position="21"/>
        <end position="159"/>
    </location>
</feature>
<dbReference type="OrthoDB" id="9796962at2"/>
<dbReference type="STRING" id="1300350.Z948_2242"/>
<keyword evidence="1" id="KW-0732">Signal</keyword>
<evidence type="ECO:0000313" key="2">
    <source>
        <dbReference type="EMBL" id="KEJ88729.1"/>
    </source>
</evidence>
<evidence type="ECO:0008006" key="4">
    <source>
        <dbReference type="Google" id="ProtNLM"/>
    </source>
</evidence>
<feature type="signal peptide" evidence="1">
    <location>
        <begin position="1"/>
        <end position="20"/>
    </location>
</feature>
<dbReference type="EMBL" id="JAMC01000005">
    <property type="protein sequence ID" value="KEJ88729.1"/>
    <property type="molecule type" value="Genomic_DNA"/>
</dbReference>
<dbReference type="PANTHER" id="PTHR36302">
    <property type="entry name" value="BLR7088 PROTEIN"/>
    <property type="match status" value="1"/>
</dbReference>
<comment type="caution">
    <text evidence="2">The sequence shown here is derived from an EMBL/GenBank/DDBJ whole genome shotgun (WGS) entry which is preliminary data.</text>
</comment>
<evidence type="ECO:0000313" key="3">
    <source>
        <dbReference type="Proteomes" id="UP000027734"/>
    </source>
</evidence>
<evidence type="ECO:0000256" key="1">
    <source>
        <dbReference type="SAM" id="SignalP"/>
    </source>
</evidence>
<dbReference type="SUPFAM" id="SSF110087">
    <property type="entry name" value="DR1885-like metal-binding protein"/>
    <property type="match status" value="1"/>
</dbReference>
<name>A0A073IG24_9RHOB</name>
<proteinExistence type="predicted"/>
<reference evidence="2 3" key="1">
    <citation type="submission" date="2014-01" db="EMBL/GenBank/DDBJ databases">
        <title>Sulfitobacter donghicola JCM 14565 Genome Sequencing.</title>
        <authorList>
            <person name="Lai Q."/>
            <person name="Hong Z."/>
        </authorList>
    </citation>
    <scope>NUCLEOTIDE SEQUENCE [LARGE SCALE GENOMIC DNA]</scope>
    <source>
        <strain evidence="2 3">JCM 14565</strain>
    </source>
</reference>
<dbReference type="InterPro" id="IPR058248">
    <property type="entry name" value="Lxx211020-like"/>
</dbReference>
<dbReference type="PANTHER" id="PTHR36302:SF1">
    <property type="entry name" value="COPPER CHAPERONE PCU(A)C"/>
    <property type="match status" value="1"/>
</dbReference>
<dbReference type="AlphaFoldDB" id="A0A073IG24"/>
<dbReference type="InterPro" id="IPR007410">
    <property type="entry name" value="LpqE-like"/>
</dbReference>
<accession>A0A073IG24</accession>
<dbReference type="InterPro" id="IPR036182">
    <property type="entry name" value="PCuAC_sf"/>
</dbReference>
<protein>
    <recommendedName>
        <fullName evidence="4">Copper chaperone PCu(A)C</fullName>
    </recommendedName>
</protein>
<dbReference type="RefSeq" id="WP_025059606.1">
    <property type="nucleotide sequence ID" value="NZ_JAMC01000005.1"/>
</dbReference>
<dbReference type="eggNOG" id="COG2847">
    <property type="taxonomic scope" value="Bacteria"/>
</dbReference>
<sequence length="159" mass="17015">MKNLIIAATAAIITASAAFAHDYKVGPLSVMHPKTFATAKNAKVGGGYMMIENTSDMDDKLIAVRVADIPRIELHLSETDANGVARMIKQDGIAIPAGETVTLKPGGLHVMFMGLGNKSFILGEKLDATLVFEKAGELAVQFNIEERGEHDHGAMKHTD</sequence>
<organism evidence="2 3">
    <name type="scientific">Sulfitobacter donghicola DSW-25 = KCTC 12864 = JCM 14565</name>
    <dbReference type="NCBI Taxonomy" id="1300350"/>
    <lineage>
        <taxon>Bacteria</taxon>
        <taxon>Pseudomonadati</taxon>
        <taxon>Pseudomonadota</taxon>
        <taxon>Alphaproteobacteria</taxon>
        <taxon>Rhodobacterales</taxon>
        <taxon>Roseobacteraceae</taxon>
        <taxon>Sulfitobacter</taxon>
    </lineage>
</organism>